<name>M3JRU8_CANMX</name>
<dbReference type="OrthoDB" id="4025109at2759"/>
<accession>M3JRU8</accession>
<organism evidence="1 2">
    <name type="scientific">Candida maltosa (strain Xu316)</name>
    <name type="common">Yeast</name>
    <dbReference type="NCBI Taxonomy" id="1245528"/>
    <lineage>
        <taxon>Eukaryota</taxon>
        <taxon>Fungi</taxon>
        <taxon>Dikarya</taxon>
        <taxon>Ascomycota</taxon>
        <taxon>Saccharomycotina</taxon>
        <taxon>Pichiomycetes</taxon>
        <taxon>Debaryomycetaceae</taxon>
        <taxon>Candida/Lodderomyces clade</taxon>
        <taxon>Candida</taxon>
    </lineage>
</organism>
<proteinExistence type="predicted"/>
<dbReference type="AlphaFoldDB" id="M3JRU8"/>
<dbReference type="HOGENOM" id="CLU_1532344_0_0_1"/>
<evidence type="ECO:0000313" key="1">
    <source>
        <dbReference type="EMBL" id="EMG45510.1"/>
    </source>
</evidence>
<comment type="caution">
    <text evidence="1">The sequence shown here is derived from an EMBL/GenBank/DDBJ whole genome shotgun (WGS) entry which is preliminary data.</text>
</comment>
<evidence type="ECO:0000313" key="2">
    <source>
        <dbReference type="Proteomes" id="UP000011777"/>
    </source>
</evidence>
<protein>
    <submittedName>
        <fullName evidence="1">Uncharacterized protein</fullName>
    </submittedName>
</protein>
<dbReference type="Proteomes" id="UP000011777">
    <property type="component" value="Unassembled WGS sequence"/>
</dbReference>
<gene>
    <name evidence="1" type="ORF">G210_4296</name>
</gene>
<keyword evidence="2" id="KW-1185">Reference proteome</keyword>
<dbReference type="OMA" id="CYEIMEL"/>
<sequence>MATSYTTMERTSIDIMSKIARILQHTWKYGSATEHFAQQFVFLFESIFTDLDIPDTFKDEQINKFLLESFDDLYFHRQIQTTVHNIFLGLDNAKLKYYIVEILEDKYGYDIPSAFFVIGVCSLGLQLYRDRIENARKVETLNKVEKKDETRFLFFFGLTVENRSTQPRTSGLINY</sequence>
<dbReference type="EMBL" id="AOGT01002449">
    <property type="protein sequence ID" value="EMG45510.1"/>
    <property type="molecule type" value="Genomic_DNA"/>
</dbReference>
<reference evidence="1 2" key="1">
    <citation type="submission" date="2013-02" db="EMBL/GenBank/DDBJ databases">
        <title>Genome sequence of Candida maltosa Xu316, a potential industrial strain for xylitol and ethanol production.</title>
        <authorList>
            <person name="Yu J."/>
            <person name="Wang Q."/>
            <person name="Geng X."/>
            <person name="Bao W."/>
            <person name="He P."/>
            <person name="Cai J."/>
        </authorList>
    </citation>
    <scope>NUCLEOTIDE SEQUENCE [LARGE SCALE GENOMIC DNA]</scope>
    <source>
        <strain evidence="2">Xu316</strain>
    </source>
</reference>